<gene>
    <name evidence="1" type="ORF">HMPREF7215_1872</name>
</gene>
<evidence type="ECO:0000313" key="1">
    <source>
        <dbReference type="EMBL" id="EFB90541.1"/>
    </source>
</evidence>
<name>A0ABM9ZUD1_9BACT</name>
<comment type="caution">
    <text evidence="1">The sequence shown here is derived from an EMBL/GenBank/DDBJ whole genome shotgun (WGS) entry which is preliminary data.</text>
</comment>
<keyword evidence="2" id="KW-1185">Reference proteome</keyword>
<dbReference type="EMBL" id="ADFP01000075">
    <property type="protein sequence ID" value="EFB90541.1"/>
    <property type="molecule type" value="Genomic_DNA"/>
</dbReference>
<evidence type="ECO:0000313" key="2">
    <source>
        <dbReference type="Proteomes" id="UP000006462"/>
    </source>
</evidence>
<protein>
    <submittedName>
        <fullName evidence="1">Uncharacterized protein</fullName>
    </submittedName>
</protein>
<sequence length="56" mass="6184">MTFCTGRWPRRKRQNRAPKFRFSGRGFFCVAERASAAGEDLGVVMAFSIAELGGSV</sequence>
<reference evidence="1 2" key="1">
    <citation type="submission" date="2009-12" db="EMBL/GenBank/DDBJ databases">
        <authorList>
            <person name="Shrivastava S."/>
            <person name="Madupu R."/>
            <person name="Durkin A.S."/>
            <person name="Torralba M."/>
            <person name="Methe B."/>
            <person name="Sutton G.G."/>
            <person name="Strausberg R.L."/>
            <person name="Nelson K.E."/>
        </authorList>
    </citation>
    <scope>NUCLEOTIDE SEQUENCE [LARGE SCALE GENOMIC DNA]</scope>
    <source>
        <strain evidence="1 2">W5455</strain>
    </source>
</reference>
<organism evidence="1 2">
    <name type="scientific">Pyramidobacter piscolens W5455</name>
    <dbReference type="NCBI Taxonomy" id="352165"/>
    <lineage>
        <taxon>Bacteria</taxon>
        <taxon>Thermotogati</taxon>
        <taxon>Synergistota</taxon>
        <taxon>Synergistia</taxon>
        <taxon>Synergistales</taxon>
        <taxon>Dethiosulfovibrionaceae</taxon>
        <taxon>Pyramidobacter</taxon>
    </lineage>
</organism>
<dbReference type="Proteomes" id="UP000006462">
    <property type="component" value="Unassembled WGS sequence"/>
</dbReference>
<proteinExistence type="predicted"/>
<accession>A0ABM9ZUD1</accession>